<dbReference type="CDD" id="cd00038">
    <property type="entry name" value="CAP_ED"/>
    <property type="match status" value="1"/>
</dbReference>
<feature type="transmembrane region" description="Helical" evidence="1">
    <location>
        <begin position="115"/>
        <end position="134"/>
    </location>
</feature>
<keyword evidence="1" id="KW-0812">Transmembrane</keyword>
<name>A0A653DH64_CALMS</name>
<dbReference type="GO" id="GO:0005249">
    <property type="term" value="F:voltage-gated potassium channel activity"/>
    <property type="evidence" value="ECO:0007669"/>
    <property type="project" value="TreeGrafter"/>
</dbReference>
<dbReference type="PANTHER" id="PTHR45689">
    <property type="entry name" value="I[[H]] CHANNEL, ISOFORM E"/>
    <property type="match status" value="1"/>
</dbReference>
<dbReference type="OrthoDB" id="2021138at2759"/>
<feature type="transmembrane region" description="Helical" evidence="1">
    <location>
        <begin position="216"/>
        <end position="237"/>
    </location>
</feature>
<dbReference type="EMBL" id="CAACVG010012056">
    <property type="protein sequence ID" value="VEN59546.1"/>
    <property type="molecule type" value="Genomic_DNA"/>
</dbReference>
<dbReference type="InterPro" id="IPR014710">
    <property type="entry name" value="RmlC-like_jellyroll"/>
</dbReference>
<dbReference type="SUPFAM" id="SSF51206">
    <property type="entry name" value="cAMP-binding domain-like"/>
    <property type="match status" value="1"/>
</dbReference>
<dbReference type="Pfam" id="PF00027">
    <property type="entry name" value="cNMP_binding"/>
    <property type="match status" value="1"/>
</dbReference>
<keyword evidence="1" id="KW-1133">Transmembrane helix</keyword>
<organism evidence="3 4">
    <name type="scientific">Callosobruchus maculatus</name>
    <name type="common">Southern cowpea weevil</name>
    <name type="synonym">Pulse bruchid</name>
    <dbReference type="NCBI Taxonomy" id="64391"/>
    <lineage>
        <taxon>Eukaryota</taxon>
        <taxon>Metazoa</taxon>
        <taxon>Ecdysozoa</taxon>
        <taxon>Arthropoda</taxon>
        <taxon>Hexapoda</taxon>
        <taxon>Insecta</taxon>
        <taxon>Pterygota</taxon>
        <taxon>Neoptera</taxon>
        <taxon>Endopterygota</taxon>
        <taxon>Coleoptera</taxon>
        <taxon>Polyphaga</taxon>
        <taxon>Cucujiformia</taxon>
        <taxon>Chrysomeloidea</taxon>
        <taxon>Chrysomelidae</taxon>
        <taxon>Bruchinae</taxon>
        <taxon>Bruchini</taxon>
        <taxon>Callosobruchus</taxon>
    </lineage>
</organism>
<dbReference type="GO" id="GO:0098855">
    <property type="term" value="C:HCN channel complex"/>
    <property type="evidence" value="ECO:0007669"/>
    <property type="project" value="TreeGrafter"/>
</dbReference>
<evidence type="ECO:0000256" key="1">
    <source>
        <dbReference type="SAM" id="Phobius"/>
    </source>
</evidence>
<feature type="transmembrane region" description="Helical" evidence="1">
    <location>
        <begin position="154"/>
        <end position="171"/>
    </location>
</feature>
<gene>
    <name evidence="3" type="ORF">CALMAC_LOCUS17521</name>
</gene>
<dbReference type="InterPro" id="IPR051413">
    <property type="entry name" value="K/Na_HCN_channel"/>
</dbReference>
<feature type="transmembrane region" description="Helical" evidence="1">
    <location>
        <begin position="258"/>
        <end position="281"/>
    </location>
</feature>
<dbReference type="InterPro" id="IPR000595">
    <property type="entry name" value="cNMP-bd_dom"/>
</dbReference>
<keyword evidence="4" id="KW-1185">Reference proteome</keyword>
<keyword evidence="1" id="KW-0472">Membrane</keyword>
<dbReference type="PROSITE" id="PS00889">
    <property type="entry name" value="CNMP_BINDING_2"/>
    <property type="match status" value="1"/>
</dbReference>
<proteinExistence type="predicted"/>
<accession>A0A653DH64</accession>
<dbReference type="PANTHER" id="PTHR45689:SF14">
    <property type="entry name" value="CYCLIC NUCLEOTIDE-GATED CATION CHANNEL SUBUNIT A-LIKE PROTEIN"/>
    <property type="match status" value="1"/>
</dbReference>
<reference evidence="3 4" key="1">
    <citation type="submission" date="2019-01" db="EMBL/GenBank/DDBJ databases">
        <authorList>
            <person name="Sayadi A."/>
        </authorList>
    </citation>
    <scope>NUCLEOTIDE SEQUENCE [LARGE SCALE GENOMIC DNA]</scope>
</reference>
<dbReference type="PROSITE" id="PS50042">
    <property type="entry name" value="CNMP_BINDING_3"/>
    <property type="match status" value="1"/>
</dbReference>
<dbReference type="PRINTS" id="PR00103">
    <property type="entry name" value="CAMPKINASE"/>
</dbReference>
<feature type="domain" description="Cyclic nucleotide-binding" evidence="2">
    <location>
        <begin position="445"/>
        <end position="562"/>
    </location>
</feature>
<dbReference type="Proteomes" id="UP000410492">
    <property type="component" value="Unassembled WGS sequence"/>
</dbReference>
<dbReference type="InterPro" id="IPR018490">
    <property type="entry name" value="cNMP-bd_dom_sf"/>
</dbReference>
<dbReference type="Gene3D" id="2.60.120.10">
    <property type="entry name" value="Jelly Rolls"/>
    <property type="match status" value="1"/>
</dbReference>
<protein>
    <recommendedName>
        <fullName evidence="2">Cyclic nucleotide-binding domain-containing protein</fullName>
    </recommendedName>
</protein>
<dbReference type="Gene3D" id="1.10.287.630">
    <property type="entry name" value="Helix hairpin bin"/>
    <property type="match status" value="1"/>
</dbReference>
<dbReference type="SMART" id="SM00100">
    <property type="entry name" value="cNMP"/>
    <property type="match status" value="1"/>
</dbReference>
<dbReference type="AlphaFoldDB" id="A0A653DH64"/>
<dbReference type="InterPro" id="IPR018488">
    <property type="entry name" value="cNMP-bd_CS"/>
</dbReference>
<dbReference type="GO" id="GO:0035725">
    <property type="term" value="P:sodium ion transmembrane transport"/>
    <property type="evidence" value="ECO:0007669"/>
    <property type="project" value="TreeGrafter"/>
</dbReference>
<dbReference type="GO" id="GO:0003254">
    <property type="term" value="P:regulation of membrane depolarization"/>
    <property type="evidence" value="ECO:0007669"/>
    <property type="project" value="TreeGrafter"/>
</dbReference>
<sequence>MPRVRRFKSHVDSSRSLSMSTNVFPVQEIFHKDNCQIPRSMLLRDNGEILERYLGGGNKFMRWLHELNMVSINNTLTQTYFKSETAVNDERIRHIQLNYWYIVHPLSKLRIYFEIWQLLLYSSVLVIKPMYAALPTSMILRIRLFPEISTVLDMLSWLTIIFTFFNGYIIHTTRTIVLEPKRIAWHYVSGVYFTCDVLSSIPIFPTIYFHQVLYKTRVSIFIGVLYLLCQLKLIRIVSVIQYINSIAIYCRIRAKERVFLVMCIVLTMFTVHNCALLELLIPKLIKGYFSRNGSSHLKWFIKYGFHKRSMGVLYSTALFRSSACILAVRTDIISKDSEAEDYVLAVFIYVVGKILICTTYVILAVTLMSSQSMKVKFHSIIDQLDEYMRQKQLPLNLRDKLKKYYNFKYQGRYFKEAMIHDMLPVKLKTDVNLYLCRSLVMSVSIFSDLTADQIGNVVELLIPQIFLPNDTIFQHGTYGDSMYFIASGTVAIYTHSGREVCHLEDGAYFGEIAMVLRIPQRTATVIAVETTQVFVLKRKDFAKSLLKNATVMEKIQRVAQKRLRLITKFDEEYKKMLFERVHGRFSEQVEK</sequence>
<evidence type="ECO:0000313" key="4">
    <source>
        <dbReference type="Proteomes" id="UP000410492"/>
    </source>
</evidence>
<evidence type="ECO:0000313" key="3">
    <source>
        <dbReference type="EMBL" id="VEN59546.1"/>
    </source>
</evidence>
<evidence type="ECO:0000259" key="2">
    <source>
        <dbReference type="PROSITE" id="PS50042"/>
    </source>
</evidence>
<feature type="transmembrane region" description="Helical" evidence="1">
    <location>
        <begin position="183"/>
        <end position="204"/>
    </location>
</feature>
<feature type="transmembrane region" description="Helical" evidence="1">
    <location>
        <begin position="342"/>
        <end position="367"/>
    </location>
</feature>